<dbReference type="HOGENOM" id="CLU_074849_0_0_1"/>
<gene>
    <name evidence="1" type="ORF">CSUB01_06867</name>
</gene>
<evidence type="ECO:0000313" key="1">
    <source>
        <dbReference type="EMBL" id="KDN63823.1"/>
    </source>
</evidence>
<protein>
    <recommendedName>
        <fullName evidence="3">Aminoglycoside phosphotransferase domain-containing protein</fullName>
    </recommendedName>
</protein>
<evidence type="ECO:0000313" key="2">
    <source>
        <dbReference type="Proteomes" id="UP000027238"/>
    </source>
</evidence>
<dbReference type="OrthoDB" id="5327538at2759"/>
<reference evidence="2" key="1">
    <citation type="journal article" date="2014" name="Genome Announc.">
        <title>Draft genome sequence of Colletotrichum sublineola, a destructive pathogen of cultivated sorghum.</title>
        <authorList>
            <person name="Baroncelli R."/>
            <person name="Sanz-Martin J.M."/>
            <person name="Rech G.E."/>
            <person name="Sukno S.A."/>
            <person name="Thon M.R."/>
        </authorList>
    </citation>
    <scope>NUCLEOTIDE SEQUENCE [LARGE SCALE GENOMIC DNA]</scope>
    <source>
        <strain evidence="2">TX430BB</strain>
    </source>
</reference>
<dbReference type="AlphaFoldDB" id="A0A066X3W0"/>
<dbReference type="InterPro" id="IPR051678">
    <property type="entry name" value="AGP_Transferase"/>
</dbReference>
<proteinExistence type="predicted"/>
<keyword evidence="2" id="KW-1185">Reference proteome</keyword>
<organism evidence="1 2">
    <name type="scientific">Colletotrichum sublineola</name>
    <name type="common">Sorghum anthracnose fungus</name>
    <dbReference type="NCBI Taxonomy" id="1173701"/>
    <lineage>
        <taxon>Eukaryota</taxon>
        <taxon>Fungi</taxon>
        <taxon>Dikarya</taxon>
        <taxon>Ascomycota</taxon>
        <taxon>Pezizomycotina</taxon>
        <taxon>Sordariomycetes</taxon>
        <taxon>Hypocreomycetidae</taxon>
        <taxon>Glomerellales</taxon>
        <taxon>Glomerellaceae</taxon>
        <taxon>Colletotrichum</taxon>
        <taxon>Colletotrichum graminicola species complex</taxon>
    </lineage>
</organism>
<accession>A0A066X3W0</accession>
<dbReference type="OMA" id="RESWTEY"/>
<evidence type="ECO:0008006" key="3">
    <source>
        <dbReference type="Google" id="ProtNLM"/>
    </source>
</evidence>
<sequence>MIASGEIVASRSIDAYLTHRFRLDIINQLWADDATAERQFFLKHPDDKGDHILVNDDFDIVGIIDWEWTRTVSRAEAFCSSLMMWPVSKFYAGSNELAMEELRFAEVFRERDREDLSDHILTGRKVQRFFSALGSESPSDISDFTSLFMGLTGAFKYEYEAWEQWKNGALDRWRDDDQLRKLVEQQDHKKEI</sequence>
<dbReference type="Proteomes" id="UP000027238">
    <property type="component" value="Unassembled WGS sequence"/>
</dbReference>
<dbReference type="STRING" id="1173701.A0A066X3W0"/>
<name>A0A066X3W0_COLSU</name>
<dbReference type="eggNOG" id="ENOG502S1E7">
    <property type="taxonomic scope" value="Eukaryota"/>
</dbReference>
<dbReference type="PANTHER" id="PTHR21310:SF15">
    <property type="entry name" value="AMINOGLYCOSIDE PHOSPHOTRANSFERASE DOMAIN-CONTAINING PROTEIN"/>
    <property type="match status" value="1"/>
</dbReference>
<dbReference type="EMBL" id="JMSE01001192">
    <property type="protein sequence ID" value="KDN63823.1"/>
    <property type="molecule type" value="Genomic_DNA"/>
</dbReference>
<comment type="caution">
    <text evidence="1">The sequence shown here is derived from an EMBL/GenBank/DDBJ whole genome shotgun (WGS) entry which is preliminary data.</text>
</comment>
<dbReference type="PANTHER" id="PTHR21310">
    <property type="entry name" value="AMINOGLYCOSIDE PHOSPHOTRANSFERASE-RELATED-RELATED"/>
    <property type="match status" value="1"/>
</dbReference>